<dbReference type="EMBL" id="BAAAQR010000012">
    <property type="protein sequence ID" value="GAA2152104.1"/>
    <property type="molecule type" value="Genomic_DNA"/>
</dbReference>
<dbReference type="Proteomes" id="UP001501771">
    <property type="component" value="Unassembled WGS sequence"/>
</dbReference>
<name>A0ABN3A1N8_9ACTN</name>
<accession>A0ABN3A1N8</accession>
<comment type="caution">
    <text evidence="2">The sequence shown here is derived from an EMBL/GenBank/DDBJ whole genome shotgun (WGS) entry which is preliminary data.</text>
</comment>
<evidence type="ECO:0000313" key="3">
    <source>
        <dbReference type="Proteomes" id="UP001501771"/>
    </source>
</evidence>
<keyword evidence="3" id="KW-1185">Reference proteome</keyword>
<feature type="region of interest" description="Disordered" evidence="1">
    <location>
        <begin position="1"/>
        <end position="25"/>
    </location>
</feature>
<evidence type="ECO:0000313" key="2">
    <source>
        <dbReference type="EMBL" id="GAA2152104.1"/>
    </source>
</evidence>
<reference evidence="2 3" key="1">
    <citation type="journal article" date="2019" name="Int. J. Syst. Evol. Microbiol.">
        <title>The Global Catalogue of Microorganisms (GCM) 10K type strain sequencing project: providing services to taxonomists for standard genome sequencing and annotation.</title>
        <authorList>
            <consortium name="The Broad Institute Genomics Platform"/>
            <consortium name="The Broad Institute Genome Sequencing Center for Infectious Disease"/>
            <person name="Wu L."/>
            <person name="Ma J."/>
        </authorList>
    </citation>
    <scope>NUCLEOTIDE SEQUENCE [LARGE SCALE GENOMIC DNA]</scope>
    <source>
        <strain evidence="2 3">JCM 16022</strain>
    </source>
</reference>
<sequence length="95" mass="10280">MAGGMNKRGTYGSMADRVARSSQPEAAEAAEAVAAVPVKHCWVTGAEGRVPGLLLEWRKRPDGWHARVVRPVRDHAGDWVVVEEWLPAGLLDPLG</sequence>
<gene>
    <name evidence="2" type="ORF">GCM10009844_35080</name>
</gene>
<protein>
    <submittedName>
        <fullName evidence="2">Uncharacterized protein</fullName>
    </submittedName>
</protein>
<organism evidence="2 3">
    <name type="scientific">Nocardioides koreensis</name>
    <dbReference type="NCBI Taxonomy" id="433651"/>
    <lineage>
        <taxon>Bacteria</taxon>
        <taxon>Bacillati</taxon>
        <taxon>Actinomycetota</taxon>
        <taxon>Actinomycetes</taxon>
        <taxon>Propionibacteriales</taxon>
        <taxon>Nocardioidaceae</taxon>
        <taxon>Nocardioides</taxon>
    </lineage>
</organism>
<evidence type="ECO:0000256" key="1">
    <source>
        <dbReference type="SAM" id="MobiDB-lite"/>
    </source>
</evidence>
<proteinExistence type="predicted"/>